<name>A0A1L0B013_9ASCO</name>
<dbReference type="GO" id="GO:0005634">
    <property type="term" value="C:nucleus"/>
    <property type="evidence" value="ECO:0007669"/>
    <property type="project" value="TreeGrafter"/>
</dbReference>
<evidence type="ECO:0000256" key="2">
    <source>
        <dbReference type="ARBA" id="ARBA00020451"/>
    </source>
</evidence>
<organism evidence="10 11">
    <name type="scientific">Hanseniaspora guilliermondii</name>
    <dbReference type="NCBI Taxonomy" id="56406"/>
    <lineage>
        <taxon>Eukaryota</taxon>
        <taxon>Fungi</taxon>
        <taxon>Dikarya</taxon>
        <taxon>Ascomycota</taxon>
        <taxon>Saccharomycotina</taxon>
        <taxon>Saccharomycetes</taxon>
        <taxon>Saccharomycodales</taxon>
        <taxon>Saccharomycodaceae</taxon>
        <taxon>Hanseniaspora</taxon>
    </lineage>
</organism>
<dbReference type="OrthoDB" id="278300at2759"/>
<dbReference type="EC" id="2.1.1.221" evidence="1"/>
<dbReference type="PANTHER" id="PTHR13563:SF13">
    <property type="entry name" value="TRNA METHYLTRANSFERASE 10 HOMOLOG A"/>
    <property type="match status" value="1"/>
</dbReference>
<protein>
    <recommendedName>
        <fullName evidence="2">tRNA (guanine(9)-N1)-methyltransferase</fullName>
        <ecNumber evidence="1">2.1.1.221</ecNumber>
    </recommendedName>
    <alternativeName>
        <fullName evidence="7">tRNA methyltransferase 10</fullName>
    </alternativeName>
    <alternativeName>
        <fullName evidence="6">tRNA(m1G9)-methyltransferase</fullName>
    </alternativeName>
</protein>
<evidence type="ECO:0000313" key="11">
    <source>
        <dbReference type="Proteomes" id="UP000183365"/>
    </source>
</evidence>
<dbReference type="PANTHER" id="PTHR13563">
    <property type="entry name" value="TRNA (GUANINE-9-) METHYLTRANSFERASE"/>
    <property type="match status" value="1"/>
</dbReference>
<sequence>MSPDNNHAVDESILPLDDKFVQKCTNMNADIDEQVEGLLELSKMPFFSKLTEDSRIRYIKEYKIKQALKCFSEGKKPTDISERQWKHVLKLRFQELTRDAYKEYNLLKKKKQKERKKELKKNIEKTVPKTSQNEPRVSNNIKLIVDCSFDDLMLPKEVKSMSTQITRIYNCNKLSSHPFEEILVTSFNKRLRARFENEIDSYKKWSPLGNLKFVDEDILEDGKDMILENYVYLSADATDELEDFEKDKTYIIGGIVDKGRYKRLCYEKANKLGIKTAKLPIEKYIKMHGNKVLTSLHVVQLMNEYLQNGKNWELAFDTVMPRRKVIE</sequence>
<evidence type="ECO:0000256" key="4">
    <source>
        <dbReference type="ARBA" id="ARBA00022679"/>
    </source>
</evidence>
<dbReference type="AlphaFoldDB" id="A0A1L0B013"/>
<dbReference type="InterPro" id="IPR028564">
    <property type="entry name" value="MT_TRM10-typ"/>
</dbReference>
<evidence type="ECO:0000256" key="8">
    <source>
        <dbReference type="ARBA" id="ARBA00048434"/>
    </source>
</evidence>
<evidence type="ECO:0000313" key="10">
    <source>
        <dbReference type="EMBL" id="SGZ38283.1"/>
    </source>
</evidence>
<dbReference type="PROSITE" id="PS51675">
    <property type="entry name" value="SAM_MT_TRM10"/>
    <property type="match status" value="1"/>
</dbReference>
<accession>A0A1L0B013</accession>
<keyword evidence="3" id="KW-0489">Methyltransferase</keyword>
<feature type="domain" description="SAM-dependent MTase TRM10-type" evidence="9">
    <location>
        <begin position="129"/>
        <end position="327"/>
    </location>
</feature>
<keyword evidence="11" id="KW-1185">Reference proteome</keyword>
<evidence type="ECO:0000256" key="7">
    <source>
        <dbReference type="ARBA" id="ARBA00032166"/>
    </source>
</evidence>
<evidence type="ECO:0000256" key="3">
    <source>
        <dbReference type="ARBA" id="ARBA00022603"/>
    </source>
</evidence>
<reference evidence="11" key="1">
    <citation type="submission" date="2016-11" db="EMBL/GenBank/DDBJ databases">
        <authorList>
            <person name="Guldener U."/>
        </authorList>
    </citation>
    <scope>NUCLEOTIDE SEQUENCE [LARGE SCALE GENOMIC DNA]</scope>
</reference>
<dbReference type="InterPro" id="IPR038459">
    <property type="entry name" value="MT_TRM10-typ_sf"/>
</dbReference>
<evidence type="ECO:0000256" key="1">
    <source>
        <dbReference type="ARBA" id="ARBA00012797"/>
    </source>
</evidence>
<evidence type="ECO:0000256" key="6">
    <source>
        <dbReference type="ARBA" id="ARBA00031792"/>
    </source>
</evidence>
<keyword evidence="5" id="KW-0949">S-adenosyl-L-methionine</keyword>
<dbReference type="GO" id="GO:0052905">
    <property type="term" value="F:tRNA (guanosine(9)-N1)-methyltransferase activity"/>
    <property type="evidence" value="ECO:0007669"/>
    <property type="project" value="UniProtKB-EC"/>
</dbReference>
<dbReference type="Gene3D" id="3.40.1280.30">
    <property type="match status" value="1"/>
</dbReference>
<proteinExistence type="predicted"/>
<evidence type="ECO:0000259" key="9">
    <source>
        <dbReference type="PROSITE" id="PS51675"/>
    </source>
</evidence>
<dbReference type="VEuPathDB" id="FungiDB:HGUI_00483"/>
<dbReference type="EMBL" id="FQNF01000006">
    <property type="protein sequence ID" value="SGZ38283.1"/>
    <property type="molecule type" value="Genomic_DNA"/>
</dbReference>
<dbReference type="Proteomes" id="UP000183365">
    <property type="component" value="Unassembled WGS sequence"/>
</dbReference>
<comment type="catalytic activity">
    <reaction evidence="8">
        <text>guanosine(9) in tRNA + S-adenosyl-L-methionine = N(1)-methylguanosine(9) in tRNA + S-adenosyl-L-homocysteine + H(+)</text>
        <dbReference type="Rhea" id="RHEA:43156"/>
        <dbReference type="Rhea" id="RHEA-COMP:10367"/>
        <dbReference type="Rhea" id="RHEA-COMP:10368"/>
        <dbReference type="ChEBI" id="CHEBI:15378"/>
        <dbReference type="ChEBI" id="CHEBI:57856"/>
        <dbReference type="ChEBI" id="CHEBI:59789"/>
        <dbReference type="ChEBI" id="CHEBI:73542"/>
        <dbReference type="ChEBI" id="CHEBI:74269"/>
        <dbReference type="EC" id="2.1.1.221"/>
    </reaction>
</comment>
<gene>
    <name evidence="10" type="ORF">HGUI_00483</name>
</gene>
<evidence type="ECO:0000256" key="5">
    <source>
        <dbReference type="ARBA" id="ARBA00022691"/>
    </source>
</evidence>
<dbReference type="InterPro" id="IPR007356">
    <property type="entry name" value="tRNA_m1G_MeTrfase_euk"/>
</dbReference>
<dbReference type="GO" id="GO:0000049">
    <property type="term" value="F:tRNA binding"/>
    <property type="evidence" value="ECO:0007669"/>
    <property type="project" value="TreeGrafter"/>
</dbReference>
<keyword evidence="4" id="KW-0808">Transferase</keyword>
<dbReference type="CDD" id="cd18089">
    <property type="entry name" value="SPOUT_Trm10-like"/>
    <property type="match status" value="1"/>
</dbReference>
<dbReference type="GO" id="GO:0002939">
    <property type="term" value="P:tRNA N1-guanine methylation"/>
    <property type="evidence" value="ECO:0007669"/>
    <property type="project" value="TreeGrafter"/>
</dbReference>